<dbReference type="InterPro" id="IPR013087">
    <property type="entry name" value="Znf_C2H2_type"/>
</dbReference>
<keyword evidence="4" id="KW-1185">Reference proteome</keyword>
<organism evidence="3 4">
    <name type="scientific">Capronia epimyces CBS 606.96</name>
    <dbReference type="NCBI Taxonomy" id="1182542"/>
    <lineage>
        <taxon>Eukaryota</taxon>
        <taxon>Fungi</taxon>
        <taxon>Dikarya</taxon>
        <taxon>Ascomycota</taxon>
        <taxon>Pezizomycotina</taxon>
        <taxon>Eurotiomycetes</taxon>
        <taxon>Chaetothyriomycetidae</taxon>
        <taxon>Chaetothyriales</taxon>
        <taxon>Herpotrichiellaceae</taxon>
        <taxon>Capronia</taxon>
    </lineage>
</organism>
<proteinExistence type="predicted"/>
<name>W9YIN7_9EURO</name>
<evidence type="ECO:0000313" key="3">
    <source>
        <dbReference type="EMBL" id="EXJ92757.1"/>
    </source>
</evidence>
<sequence length="605" mass="67935">MEEPFRKRPRLSIFADEQADTDLDADLGALRYRNDNLLKLRFESIFEKYSHDFTGVGDEIDLVGGEIVVNNGHLESMEDETDTGETHDEDEKGKSFLRAMTEAPDGGDPYSNQEADNVITSIEGIAENAALSDDESSDYEPSDDEPSAESSEEDLLPQAKSRTPYFTPPDSQNLSLKRAASQASSSRARSHAYESDNDSLFEVREQQRSNSPDSLFEVRASTEAYINAAHQPLDPAGLGDDVDEKTILQKYGPEIGQEVLEMLRKTRNMAVEAHVEPAWRLPADLVPAKPLVSTRSASGSKTPSKPLLLSPGRGDMASSKYRGSVWRATTRQITPRIRQESQQRHVRIREESEDPLQDGFSSDHLEQAEDETHLKTEEDEDTDVVVWKSNRRNGRGNDEQVVQMKRGICFYCSRQWKTRNSVFNHWSSLVHKAEETGIWPDDVHDMVYIRDYWLSAPNAARGPRLGVGNLKRLVELHEGAGQSFDEIAESGLMRSKKTASQLKEVYVKYRKPRREKRKRQAREWSESELRTLDQLCQNPKSEVSTFPRAFENCSVTDVVDKLAEIWLAEFCSSGGEIAKRSESVEDGGEAEAAGKTPVVLVSSKG</sequence>
<dbReference type="Proteomes" id="UP000019478">
    <property type="component" value="Unassembled WGS sequence"/>
</dbReference>
<dbReference type="HOGENOM" id="CLU_438732_0_0_1"/>
<dbReference type="Pfam" id="PF10384">
    <property type="entry name" value="Scm3"/>
    <property type="match status" value="1"/>
</dbReference>
<dbReference type="OrthoDB" id="2420608at2759"/>
<feature type="compositionally biased region" description="Polar residues" evidence="1">
    <location>
        <begin position="293"/>
        <end position="303"/>
    </location>
</feature>
<dbReference type="InterPro" id="IPR018465">
    <property type="entry name" value="Scm3/HJURP"/>
</dbReference>
<gene>
    <name evidence="3" type="ORF">A1O3_01309</name>
</gene>
<feature type="compositionally biased region" description="Acidic residues" evidence="1">
    <location>
        <begin position="132"/>
        <end position="155"/>
    </location>
</feature>
<feature type="compositionally biased region" description="Basic and acidic residues" evidence="1">
    <location>
        <begin position="361"/>
        <end position="376"/>
    </location>
</feature>
<feature type="compositionally biased region" description="Low complexity" evidence="1">
    <location>
        <begin position="178"/>
        <end position="187"/>
    </location>
</feature>
<protein>
    <recommendedName>
        <fullName evidence="2">C2H2-type domain-containing protein</fullName>
    </recommendedName>
</protein>
<evidence type="ECO:0000259" key="2">
    <source>
        <dbReference type="PROSITE" id="PS00028"/>
    </source>
</evidence>
<dbReference type="PROSITE" id="PS00028">
    <property type="entry name" value="ZINC_FINGER_C2H2_1"/>
    <property type="match status" value="1"/>
</dbReference>
<dbReference type="PANTHER" id="PTHR15992:SF5">
    <property type="entry name" value="HOLLIDAY JUNCTION RECOGNITION PROTEIN"/>
    <property type="match status" value="1"/>
</dbReference>
<accession>W9YIN7</accession>
<dbReference type="PANTHER" id="PTHR15992">
    <property type="entry name" value="HOLLIDAY JUNCTION RECOGNITION PROTEIN"/>
    <property type="match status" value="1"/>
</dbReference>
<feature type="region of interest" description="Disordered" evidence="1">
    <location>
        <begin position="292"/>
        <end position="382"/>
    </location>
</feature>
<dbReference type="InterPro" id="IPR009072">
    <property type="entry name" value="Histone-fold"/>
</dbReference>
<comment type="caution">
    <text evidence="3">The sequence shown here is derived from an EMBL/GenBank/DDBJ whole genome shotgun (WGS) entry which is preliminary data.</text>
</comment>
<feature type="region of interest" description="Disordered" evidence="1">
    <location>
        <begin position="129"/>
        <end position="214"/>
    </location>
</feature>
<dbReference type="GeneID" id="19165447"/>
<dbReference type="RefSeq" id="XP_007729647.1">
    <property type="nucleotide sequence ID" value="XM_007731457.1"/>
</dbReference>
<reference evidence="3 4" key="1">
    <citation type="submission" date="2013-03" db="EMBL/GenBank/DDBJ databases">
        <title>The Genome Sequence of Capronia epimyces CBS 606.96.</title>
        <authorList>
            <consortium name="The Broad Institute Genomics Platform"/>
            <person name="Cuomo C."/>
            <person name="de Hoog S."/>
            <person name="Gorbushina A."/>
            <person name="Walker B."/>
            <person name="Young S.K."/>
            <person name="Zeng Q."/>
            <person name="Gargeya S."/>
            <person name="Fitzgerald M."/>
            <person name="Haas B."/>
            <person name="Abouelleil A."/>
            <person name="Allen A.W."/>
            <person name="Alvarado L."/>
            <person name="Arachchi H.M."/>
            <person name="Berlin A.M."/>
            <person name="Chapman S.B."/>
            <person name="Gainer-Dewar J."/>
            <person name="Goldberg J."/>
            <person name="Griggs A."/>
            <person name="Gujja S."/>
            <person name="Hansen M."/>
            <person name="Howarth C."/>
            <person name="Imamovic A."/>
            <person name="Ireland A."/>
            <person name="Larimer J."/>
            <person name="McCowan C."/>
            <person name="Murphy C."/>
            <person name="Pearson M."/>
            <person name="Poon T.W."/>
            <person name="Priest M."/>
            <person name="Roberts A."/>
            <person name="Saif S."/>
            <person name="Shea T."/>
            <person name="Sisk P."/>
            <person name="Sykes S."/>
            <person name="Wortman J."/>
            <person name="Nusbaum C."/>
            <person name="Birren B."/>
        </authorList>
    </citation>
    <scope>NUCLEOTIDE SEQUENCE [LARGE SCALE GENOMIC DNA]</scope>
    <source>
        <strain evidence="3 4">CBS 606.96</strain>
    </source>
</reference>
<evidence type="ECO:0000256" key="1">
    <source>
        <dbReference type="SAM" id="MobiDB-lite"/>
    </source>
</evidence>
<dbReference type="AlphaFoldDB" id="W9YIN7"/>
<dbReference type="GO" id="GO:0005634">
    <property type="term" value="C:nucleus"/>
    <property type="evidence" value="ECO:0007669"/>
    <property type="project" value="InterPro"/>
</dbReference>
<feature type="region of interest" description="Disordered" evidence="1">
    <location>
        <begin position="582"/>
        <end position="605"/>
    </location>
</feature>
<feature type="domain" description="C2H2-type" evidence="2">
    <location>
        <begin position="409"/>
        <end position="431"/>
    </location>
</feature>
<dbReference type="EMBL" id="AMGY01000001">
    <property type="protein sequence ID" value="EXJ92757.1"/>
    <property type="molecule type" value="Genomic_DNA"/>
</dbReference>
<dbReference type="GO" id="GO:0042393">
    <property type="term" value="F:histone binding"/>
    <property type="evidence" value="ECO:0007669"/>
    <property type="project" value="InterPro"/>
</dbReference>
<dbReference type="GO" id="GO:0046982">
    <property type="term" value="F:protein heterodimerization activity"/>
    <property type="evidence" value="ECO:0007669"/>
    <property type="project" value="InterPro"/>
</dbReference>
<dbReference type="Gene3D" id="1.10.20.10">
    <property type="entry name" value="Histone, subunit A"/>
    <property type="match status" value="1"/>
</dbReference>
<evidence type="ECO:0000313" key="4">
    <source>
        <dbReference type="Proteomes" id="UP000019478"/>
    </source>
</evidence>
<dbReference type="eggNOG" id="ENOG502SCHT">
    <property type="taxonomic scope" value="Eukaryota"/>
</dbReference>